<dbReference type="PATRIC" id="fig|423471.3.peg.4523"/>
<dbReference type="RefSeq" id="WP_007312644.1">
    <property type="nucleotide sequence ID" value="NZ_AESD01000722.1"/>
</dbReference>
<dbReference type="InterPro" id="IPR035069">
    <property type="entry name" value="TTHA1013/TTHA0281-like"/>
</dbReference>
<proteinExistence type="predicted"/>
<accession>G5JBL8</accession>
<protein>
    <recommendedName>
        <fullName evidence="3">2-oxoisovalerate dehydrogenase, E1 component beta subunit</fullName>
    </recommendedName>
</protein>
<sequence length="89" mass="10177">MNQTIVFEVSQEEDAGFFAECLTEEIFTQGDNWEELKTNVKEAVKGYYFDQPTVPNIKLHLVKVGTLNSMLRAISLHKQVSKQDILDTL</sequence>
<name>G5JBL8_CROWT</name>
<dbReference type="SUPFAM" id="SSF143100">
    <property type="entry name" value="TTHA1013/TTHA0281-like"/>
    <property type="match status" value="1"/>
</dbReference>
<gene>
    <name evidence="1" type="ORF">CWATWH0003_4832</name>
</gene>
<organism evidence="1 2">
    <name type="scientific">Crocosphaera watsonii WH 0003</name>
    <dbReference type="NCBI Taxonomy" id="423471"/>
    <lineage>
        <taxon>Bacteria</taxon>
        <taxon>Bacillati</taxon>
        <taxon>Cyanobacteriota</taxon>
        <taxon>Cyanophyceae</taxon>
        <taxon>Oscillatoriophycideae</taxon>
        <taxon>Chroococcales</taxon>
        <taxon>Aphanothecaceae</taxon>
        <taxon>Crocosphaera</taxon>
    </lineage>
</organism>
<dbReference type="AlphaFoldDB" id="G5JBL8"/>
<comment type="caution">
    <text evidence="1">The sequence shown here is derived from an EMBL/GenBank/DDBJ whole genome shotgun (WGS) entry which is preliminary data.</text>
</comment>
<evidence type="ECO:0000313" key="2">
    <source>
        <dbReference type="Proteomes" id="UP000003477"/>
    </source>
</evidence>
<dbReference type="Proteomes" id="UP000003477">
    <property type="component" value="Unassembled WGS sequence"/>
</dbReference>
<reference evidence="1 2" key="1">
    <citation type="journal article" date="2011" name="Front. Microbiol.">
        <title>Two Strains of Crocosphaera watsonii with Highly Conserved Genomes are Distinguished by Strain-Specific Features.</title>
        <authorList>
            <person name="Bench S.R."/>
            <person name="Ilikchyan I.N."/>
            <person name="Tripp H.J."/>
            <person name="Zehr J.P."/>
        </authorList>
    </citation>
    <scope>NUCLEOTIDE SEQUENCE [LARGE SCALE GENOMIC DNA]</scope>
    <source>
        <strain evidence="1 2">WH 0003</strain>
    </source>
</reference>
<dbReference type="GeneID" id="88768199"/>
<evidence type="ECO:0008006" key="3">
    <source>
        <dbReference type="Google" id="ProtNLM"/>
    </source>
</evidence>
<dbReference type="EMBL" id="AESD01000722">
    <property type="protein sequence ID" value="EHJ10404.1"/>
    <property type="molecule type" value="Genomic_DNA"/>
</dbReference>
<evidence type="ECO:0000313" key="1">
    <source>
        <dbReference type="EMBL" id="EHJ10404.1"/>
    </source>
</evidence>
<dbReference type="Gene3D" id="3.30.160.250">
    <property type="match status" value="1"/>
</dbReference>